<dbReference type="Proteomes" id="UP001596455">
    <property type="component" value="Unassembled WGS sequence"/>
</dbReference>
<proteinExistence type="predicted"/>
<dbReference type="Gene3D" id="3.40.50.720">
    <property type="entry name" value="NAD(P)-binding Rossmann-like Domain"/>
    <property type="match status" value="1"/>
</dbReference>
<dbReference type="RefSeq" id="WP_382396370.1">
    <property type="nucleotide sequence ID" value="NZ_JBHTCQ010000004.1"/>
</dbReference>
<keyword evidence="6" id="KW-1185">Reference proteome</keyword>
<feature type="domain" description="GFO/IDH/MocA-like oxidoreductase" evidence="4">
    <location>
        <begin position="164"/>
        <end position="250"/>
    </location>
</feature>
<evidence type="ECO:0000256" key="2">
    <source>
        <dbReference type="SAM" id="MobiDB-lite"/>
    </source>
</evidence>
<dbReference type="InterPro" id="IPR036291">
    <property type="entry name" value="NAD(P)-bd_dom_sf"/>
</dbReference>
<evidence type="ECO:0000313" key="6">
    <source>
        <dbReference type="Proteomes" id="UP001596455"/>
    </source>
</evidence>
<dbReference type="InterPro" id="IPR051317">
    <property type="entry name" value="Gfo/Idh/MocA_oxidoreduct"/>
</dbReference>
<evidence type="ECO:0000259" key="4">
    <source>
        <dbReference type="Pfam" id="PF22725"/>
    </source>
</evidence>
<dbReference type="PANTHER" id="PTHR43708:SF8">
    <property type="entry name" value="OXIDOREDUCTASE"/>
    <property type="match status" value="1"/>
</dbReference>
<dbReference type="Pfam" id="PF01408">
    <property type="entry name" value="GFO_IDH_MocA"/>
    <property type="match status" value="1"/>
</dbReference>
<reference evidence="6" key="1">
    <citation type="journal article" date="2019" name="Int. J. Syst. Evol. Microbiol.">
        <title>The Global Catalogue of Microorganisms (GCM) 10K type strain sequencing project: providing services to taxonomists for standard genome sequencing and annotation.</title>
        <authorList>
            <consortium name="The Broad Institute Genomics Platform"/>
            <consortium name="The Broad Institute Genome Sequencing Center for Infectious Disease"/>
            <person name="Wu L."/>
            <person name="Ma J."/>
        </authorList>
    </citation>
    <scope>NUCLEOTIDE SEQUENCE [LARGE SCALE GENOMIC DNA]</scope>
    <source>
        <strain evidence="6">JCM 1490</strain>
    </source>
</reference>
<feature type="domain" description="Gfo/Idh/MocA-like oxidoreductase N-terminal" evidence="3">
    <location>
        <begin position="7"/>
        <end position="122"/>
    </location>
</feature>
<dbReference type="PANTHER" id="PTHR43708">
    <property type="entry name" value="CONSERVED EXPRESSED OXIDOREDUCTASE (EUROFUNG)"/>
    <property type="match status" value="1"/>
</dbReference>
<evidence type="ECO:0000259" key="3">
    <source>
        <dbReference type="Pfam" id="PF01408"/>
    </source>
</evidence>
<dbReference type="SUPFAM" id="SSF51735">
    <property type="entry name" value="NAD(P)-binding Rossmann-fold domains"/>
    <property type="match status" value="1"/>
</dbReference>
<evidence type="ECO:0000256" key="1">
    <source>
        <dbReference type="ARBA" id="ARBA00023027"/>
    </source>
</evidence>
<comment type="caution">
    <text evidence="5">The sequence shown here is derived from an EMBL/GenBank/DDBJ whole genome shotgun (WGS) entry which is preliminary data.</text>
</comment>
<sequence>MSTPLILVGAGGMGRAWLATILAEPRAELAGVVDLDLDAAREALADAGADDVPVGTDAVALAAETGARAVVNVTVPRAHHPVTTAALTAGLPVLGEKPVAETVSRALSLVAASEVTGELFVVSQSRRYNRQLFAFRDQAATLGELGVLTTEFFKAPRFGGFREEMPHPLLVDMAIHPFDTARFLLGAEPVSVYCEEFNPPWSWYSGDAAASAVFEMTGGLRYVYTGSWCSPGAETSWNGSWRLSGASGTARWDGDHDPVVDRQPPVDPAELPGHDEPGEGIAGSLSDFLTALDGGPTPMGEVHENVLSLVMVEAAVESATTGTRVIVDDVLDRAYEQALAEETREDVRARLVSWTSVRAALHPSGARTSPRP</sequence>
<dbReference type="EMBL" id="JBHTCQ010000004">
    <property type="protein sequence ID" value="MFC7406842.1"/>
    <property type="molecule type" value="Genomic_DNA"/>
</dbReference>
<dbReference type="Pfam" id="PF22725">
    <property type="entry name" value="GFO_IDH_MocA_C3"/>
    <property type="match status" value="1"/>
</dbReference>
<organism evidence="5 6">
    <name type="scientific">Georgenia alba</name>
    <dbReference type="NCBI Taxonomy" id="2233858"/>
    <lineage>
        <taxon>Bacteria</taxon>
        <taxon>Bacillati</taxon>
        <taxon>Actinomycetota</taxon>
        <taxon>Actinomycetes</taxon>
        <taxon>Micrococcales</taxon>
        <taxon>Bogoriellaceae</taxon>
        <taxon>Georgenia</taxon>
    </lineage>
</organism>
<protein>
    <submittedName>
        <fullName evidence="5">Gfo/Idh/MocA family protein</fullName>
    </submittedName>
</protein>
<dbReference type="SUPFAM" id="SSF55347">
    <property type="entry name" value="Glyceraldehyde-3-phosphate dehydrogenase-like, C-terminal domain"/>
    <property type="match status" value="1"/>
</dbReference>
<evidence type="ECO:0000313" key="5">
    <source>
        <dbReference type="EMBL" id="MFC7406842.1"/>
    </source>
</evidence>
<name>A0ABW2QDD2_9MICO</name>
<accession>A0ABW2QDD2</accession>
<feature type="region of interest" description="Disordered" evidence="2">
    <location>
        <begin position="248"/>
        <end position="271"/>
    </location>
</feature>
<gene>
    <name evidence="5" type="ORF">ACFQQL_17110</name>
</gene>
<keyword evidence="1" id="KW-0520">NAD</keyword>
<dbReference type="InterPro" id="IPR055170">
    <property type="entry name" value="GFO_IDH_MocA-like_dom"/>
</dbReference>
<dbReference type="Gene3D" id="3.30.360.10">
    <property type="entry name" value="Dihydrodipicolinate Reductase, domain 2"/>
    <property type="match status" value="1"/>
</dbReference>
<dbReference type="InterPro" id="IPR000683">
    <property type="entry name" value="Gfo/Idh/MocA-like_OxRdtase_N"/>
</dbReference>